<protein>
    <submittedName>
        <fullName evidence="2">(northern house mosquito) hypothetical protein</fullName>
    </submittedName>
</protein>
<organism evidence="2">
    <name type="scientific">Culex pipiens</name>
    <name type="common">House mosquito</name>
    <dbReference type="NCBI Taxonomy" id="7175"/>
    <lineage>
        <taxon>Eukaryota</taxon>
        <taxon>Metazoa</taxon>
        <taxon>Ecdysozoa</taxon>
        <taxon>Arthropoda</taxon>
        <taxon>Hexapoda</taxon>
        <taxon>Insecta</taxon>
        <taxon>Pterygota</taxon>
        <taxon>Neoptera</taxon>
        <taxon>Endopterygota</taxon>
        <taxon>Diptera</taxon>
        <taxon>Nematocera</taxon>
        <taxon>Culicoidea</taxon>
        <taxon>Culicidae</taxon>
        <taxon>Culicinae</taxon>
        <taxon>Culicini</taxon>
        <taxon>Culex</taxon>
        <taxon>Culex</taxon>
    </lineage>
</organism>
<proteinExistence type="predicted"/>
<accession>A0A8D8GF05</accession>
<evidence type="ECO:0000313" key="2">
    <source>
        <dbReference type="EMBL" id="CAG6507537.1"/>
    </source>
</evidence>
<dbReference type="AlphaFoldDB" id="A0A8D8GF05"/>
<dbReference type="EMBL" id="HBUE01260892">
    <property type="protein sequence ID" value="CAG6558884.1"/>
    <property type="molecule type" value="Transcribed_RNA"/>
</dbReference>
<name>A0A8D8GF05_CULPI</name>
<reference evidence="2" key="1">
    <citation type="submission" date="2021-05" db="EMBL/GenBank/DDBJ databases">
        <authorList>
            <person name="Alioto T."/>
            <person name="Alioto T."/>
            <person name="Gomez Garrido J."/>
        </authorList>
    </citation>
    <scope>NUCLEOTIDE SEQUENCE</scope>
</reference>
<evidence type="ECO:0000256" key="1">
    <source>
        <dbReference type="SAM" id="MobiDB-lite"/>
    </source>
</evidence>
<dbReference type="EMBL" id="HBUE01155794">
    <property type="protein sequence ID" value="CAG6507537.1"/>
    <property type="molecule type" value="Transcribed_RNA"/>
</dbReference>
<feature type="region of interest" description="Disordered" evidence="1">
    <location>
        <begin position="31"/>
        <end position="54"/>
    </location>
</feature>
<sequence length="142" mass="14963">MVGSLRVLPAIEVSHRNSSSSDKTVPEAVFTRTEGDDNIGPPDAASSGSRIGVPPKSTDAHLRHCCTECSLITTAWLRTVSGWKAFVFPGSVSTFCAGSGGGWAASVVNRSMRSFCCWTICCTALASCSNVCIIRINCSGDR</sequence>